<gene>
    <name evidence="2" type="ORF">AC578_4357</name>
</gene>
<proteinExistence type="predicted"/>
<evidence type="ECO:0000313" key="2">
    <source>
        <dbReference type="EMBL" id="KXS97778.1"/>
    </source>
</evidence>
<dbReference type="EMBL" id="LFZN01000133">
    <property type="protein sequence ID" value="KXS97778.1"/>
    <property type="molecule type" value="Genomic_DNA"/>
</dbReference>
<keyword evidence="3" id="KW-1185">Reference proteome</keyword>
<feature type="compositionally biased region" description="Basic and acidic residues" evidence="1">
    <location>
        <begin position="307"/>
        <end position="322"/>
    </location>
</feature>
<feature type="region of interest" description="Disordered" evidence="1">
    <location>
        <begin position="148"/>
        <end position="249"/>
    </location>
</feature>
<evidence type="ECO:0000313" key="3">
    <source>
        <dbReference type="Proteomes" id="UP000070133"/>
    </source>
</evidence>
<dbReference type="Proteomes" id="UP000070133">
    <property type="component" value="Unassembled WGS sequence"/>
</dbReference>
<accession>A0A139H5Y6</accession>
<evidence type="ECO:0000256" key="1">
    <source>
        <dbReference type="SAM" id="MobiDB-lite"/>
    </source>
</evidence>
<dbReference type="AlphaFoldDB" id="A0A139H5Y6"/>
<dbReference type="STRING" id="321146.A0A139H5Y6"/>
<feature type="compositionally biased region" description="Polar residues" evidence="1">
    <location>
        <begin position="186"/>
        <end position="199"/>
    </location>
</feature>
<reference evidence="2 3" key="1">
    <citation type="submission" date="2015-07" db="EMBL/GenBank/DDBJ databases">
        <title>Comparative genomics of the Sigatoka disease complex on banana suggests a link between parallel evolutionary changes in Pseudocercospora fijiensis and Pseudocercospora eumusae and increased virulence on the banana host.</title>
        <authorList>
            <person name="Chang T.-C."/>
            <person name="Salvucci A."/>
            <person name="Crous P.W."/>
            <person name="Stergiopoulos I."/>
        </authorList>
    </citation>
    <scope>NUCLEOTIDE SEQUENCE [LARGE SCALE GENOMIC DNA]</scope>
    <source>
        <strain evidence="2 3">CBS 114824</strain>
    </source>
</reference>
<organism evidence="2 3">
    <name type="scientific">Pseudocercospora eumusae</name>
    <dbReference type="NCBI Taxonomy" id="321146"/>
    <lineage>
        <taxon>Eukaryota</taxon>
        <taxon>Fungi</taxon>
        <taxon>Dikarya</taxon>
        <taxon>Ascomycota</taxon>
        <taxon>Pezizomycotina</taxon>
        <taxon>Dothideomycetes</taxon>
        <taxon>Dothideomycetidae</taxon>
        <taxon>Mycosphaerellales</taxon>
        <taxon>Mycosphaerellaceae</taxon>
        <taxon>Pseudocercospora</taxon>
    </lineage>
</organism>
<protein>
    <submittedName>
        <fullName evidence="2">Uncharacterized protein</fullName>
    </submittedName>
</protein>
<comment type="caution">
    <text evidence="2">The sequence shown here is derived from an EMBL/GenBank/DDBJ whole genome shotgun (WGS) entry which is preliminary data.</text>
</comment>
<feature type="region of interest" description="Disordered" evidence="1">
    <location>
        <begin position="291"/>
        <end position="322"/>
    </location>
</feature>
<name>A0A139H5Y6_9PEZI</name>
<sequence length="348" mass="38295">MAAPIPFYMTGEVVRLEIDAAANPETNMFLFKWYGPKSSDNNSNTLQPAERAQTRHYFFQWQQRRLRAEFASQGGKDKVIALLKADPDYQRTLIEKTWPSQARKSNDDLVHFQRRLLRLEHNDLPNSSSNSELLLKYLDPNDIRPTEREVLSEPAAPTPQPSNGGGSKATPGPTNPAQQPAIDNVGKTTSRPITPTPHSLTGDCAWAPGGFPASPEHKPSKSPKHEPAMCPSSTISPPRSPVTPSAPALPQQQLDLRALSERFSPMRPSHNAAIPSASALRAQAHQQLDLRPLSERASGSTRPSHPARFELHEDIEGEPNRPDYYDLTQTFANMNLGGGKKAGKAKKG</sequence>
<feature type="compositionally biased region" description="Basic and acidic residues" evidence="1">
    <location>
        <begin position="215"/>
        <end position="227"/>
    </location>
</feature>